<comment type="caution">
    <text evidence="1">The sequence shown here is derived from an EMBL/GenBank/DDBJ whole genome shotgun (WGS) entry which is preliminary data.</text>
</comment>
<proteinExistence type="predicted"/>
<reference evidence="1 2" key="1">
    <citation type="submission" date="2019-03" db="EMBL/GenBank/DDBJ databases">
        <title>First draft genome of Liparis tanakae, snailfish: a comprehensive survey of snailfish specific genes.</title>
        <authorList>
            <person name="Kim W."/>
            <person name="Song I."/>
            <person name="Jeong J.-H."/>
            <person name="Kim D."/>
            <person name="Kim S."/>
            <person name="Ryu S."/>
            <person name="Song J.Y."/>
            <person name="Lee S.K."/>
        </authorList>
    </citation>
    <scope>NUCLEOTIDE SEQUENCE [LARGE SCALE GENOMIC DNA]</scope>
    <source>
        <tissue evidence="1">Muscle</tissue>
    </source>
</reference>
<organism evidence="1 2">
    <name type="scientific">Liparis tanakae</name>
    <name type="common">Tanaka's snailfish</name>
    <dbReference type="NCBI Taxonomy" id="230148"/>
    <lineage>
        <taxon>Eukaryota</taxon>
        <taxon>Metazoa</taxon>
        <taxon>Chordata</taxon>
        <taxon>Craniata</taxon>
        <taxon>Vertebrata</taxon>
        <taxon>Euteleostomi</taxon>
        <taxon>Actinopterygii</taxon>
        <taxon>Neopterygii</taxon>
        <taxon>Teleostei</taxon>
        <taxon>Neoteleostei</taxon>
        <taxon>Acanthomorphata</taxon>
        <taxon>Eupercaria</taxon>
        <taxon>Perciformes</taxon>
        <taxon>Cottioidei</taxon>
        <taxon>Cottales</taxon>
        <taxon>Liparidae</taxon>
        <taxon>Liparis</taxon>
    </lineage>
</organism>
<protein>
    <submittedName>
        <fullName evidence="1">Uncharacterized protein</fullName>
    </submittedName>
</protein>
<dbReference type="Proteomes" id="UP000314294">
    <property type="component" value="Unassembled WGS sequence"/>
</dbReference>
<name>A0A4Z2FMJ9_9TELE</name>
<dbReference type="EMBL" id="SRLO01001068">
    <property type="protein sequence ID" value="TNN41993.1"/>
    <property type="molecule type" value="Genomic_DNA"/>
</dbReference>
<evidence type="ECO:0000313" key="1">
    <source>
        <dbReference type="EMBL" id="TNN41993.1"/>
    </source>
</evidence>
<keyword evidence="2" id="KW-1185">Reference proteome</keyword>
<accession>A0A4Z2FMJ9</accession>
<evidence type="ECO:0000313" key="2">
    <source>
        <dbReference type="Proteomes" id="UP000314294"/>
    </source>
</evidence>
<sequence length="158" mass="17644">MIRPMPRSHRSSIIQSACFSRRRGDAEQPIEARREQEVRRGQQEVPWLRRGGSKNSRKLLYFEECAEECKKSAAVCFCPWSEPSPGRQAAGCEESVTLCVMCLRRGAGTRMFVANPPRLSLPRRPEAHALDVSAVTVPLPDAWMELSSQGSEVGEVMG</sequence>
<dbReference type="AlphaFoldDB" id="A0A4Z2FMJ9"/>
<gene>
    <name evidence="1" type="ORF">EYF80_047827</name>
</gene>